<dbReference type="Gene3D" id="3.30.420.10">
    <property type="entry name" value="Ribonuclease H-like superfamily/Ribonuclease H"/>
    <property type="match status" value="1"/>
</dbReference>
<dbReference type="Pfam" id="PF09159">
    <property type="entry name" value="Ydc2-catalyt"/>
    <property type="match status" value="1"/>
</dbReference>
<gene>
    <name evidence="2" type="ORF">CANINC_004874</name>
</gene>
<dbReference type="InterPro" id="IPR012337">
    <property type="entry name" value="RNaseH-like_sf"/>
</dbReference>
<dbReference type="InterPro" id="IPR015242">
    <property type="entry name" value="Ydc2_cat"/>
</dbReference>
<dbReference type="GO" id="GO:0000402">
    <property type="term" value="F:crossed form four-way junction DNA binding"/>
    <property type="evidence" value="ECO:0007669"/>
    <property type="project" value="TreeGrafter"/>
</dbReference>
<dbReference type="GO" id="GO:0070336">
    <property type="term" value="F:flap-structured DNA binding"/>
    <property type="evidence" value="ECO:0007669"/>
    <property type="project" value="TreeGrafter"/>
</dbReference>
<dbReference type="Proteomes" id="UP000307173">
    <property type="component" value="Unassembled WGS sequence"/>
</dbReference>
<organism evidence="2 3">
    <name type="scientific">Pichia inconspicua</name>
    <dbReference type="NCBI Taxonomy" id="52247"/>
    <lineage>
        <taxon>Eukaryota</taxon>
        <taxon>Fungi</taxon>
        <taxon>Dikarya</taxon>
        <taxon>Ascomycota</taxon>
        <taxon>Saccharomycotina</taxon>
        <taxon>Pichiomycetes</taxon>
        <taxon>Pichiales</taxon>
        <taxon>Pichiaceae</taxon>
        <taxon>Pichia</taxon>
    </lineage>
</organism>
<dbReference type="PANTHER" id="PTHR28072:SF1">
    <property type="entry name" value="CRUCIFORM CUTTING ENDONUCLEASE 1, MITOCHONDRIAL-RELATED"/>
    <property type="match status" value="1"/>
</dbReference>
<dbReference type="GO" id="GO:0004520">
    <property type="term" value="F:DNA endonuclease activity"/>
    <property type="evidence" value="ECO:0007669"/>
    <property type="project" value="TreeGrafter"/>
</dbReference>
<dbReference type="InterPro" id="IPR036397">
    <property type="entry name" value="RNaseH_sf"/>
</dbReference>
<dbReference type="GO" id="GO:0000403">
    <property type="term" value="F:Y-form DNA binding"/>
    <property type="evidence" value="ECO:0007669"/>
    <property type="project" value="TreeGrafter"/>
</dbReference>
<keyword evidence="3" id="KW-1185">Reference proteome</keyword>
<dbReference type="EMBL" id="SELW01000676">
    <property type="protein sequence ID" value="TID13612.1"/>
    <property type="molecule type" value="Genomic_DNA"/>
</dbReference>
<evidence type="ECO:0000313" key="3">
    <source>
        <dbReference type="Proteomes" id="UP000307173"/>
    </source>
</evidence>
<dbReference type="OrthoDB" id="5552842at2759"/>
<sequence length="339" mass="39358">MSNLIRLASSQKLAKRDILQLYLQLGYTLPQDTRKESILTTLEEYITYDAKTKLPQNAISLDLGLKNMSLTHLRKNKLGFLEIHRWFKRNLEPDPMFQFNPINYSKITCEFLQNEILNYNSIVDPLTVVFERQRFRTGGASSVLESTLKTNTIEAMLCMGITLNNMSKNSIIRLHPSPPGAMVKYWQEKYSFQKLKSDTESKSFRINLILSMLYYSLKDLNLQPTNYFHFEALQTVKPKFRFSKHICDAMTDAAKSAEWMKSWKKAWSFKSESRRLFEVVNIINAAGKGKDTYNWGVVKGDDLADSLLHGITYFEYAANRRKLFQIMQTEADIKSSFKL</sequence>
<protein>
    <recommendedName>
        <fullName evidence="1">Mitochondrial resolvase Ydc2 catalytic domain-containing protein</fullName>
    </recommendedName>
</protein>
<dbReference type="STRING" id="52247.A0A4T0WUZ7"/>
<evidence type="ECO:0000259" key="1">
    <source>
        <dbReference type="Pfam" id="PF09159"/>
    </source>
</evidence>
<comment type="caution">
    <text evidence="2">The sequence shown here is derived from an EMBL/GenBank/DDBJ whole genome shotgun (WGS) entry which is preliminary data.</text>
</comment>
<proteinExistence type="predicted"/>
<dbReference type="InterPro" id="IPR039197">
    <property type="entry name" value="Mrs1/Cce1"/>
</dbReference>
<accession>A0A4T0WUZ7</accession>
<feature type="domain" description="Mitochondrial resolvase Ydc2 catalytic" evidence="1">
    <location>
        <begin position="60"/>
        <end position="323"/>
    </location>
</feature>
<dbReference type="SUPFAM" id="SSF53098">
    <property type="entry name" value="Ribonuclease H-like"/>
    <property type="match status" value="1"/>
</dbReference>
<dbReference type="GO" id="GO:0005739">
    <property type="term" value="C:mitochondrion"/>
    <property type="evidence" value="ECO:0007669"/>
    <property type="project" value="TreeGrafter"/>
</dbReference>
<evidence type="ECO:0000313" key="2">
    <source>
        <dbReference type="EMBL" id="TID13612.1"/>
    </source>
</evidence>
<dbReference type="PANTHER" id="PTHR28072">
    <property type="entry name" value="CRUCIFORM CUTTING ENDONUCLEASE 1, MITOCHONDRIAL-RELATED"/>
    <property type="match status" value="1"/>
</dbReference>
<name>A0A4T0WUZ7_9ASCO</name>
<dbReference type="AlphaFoldDB" id="A0A4T0WUZ7"/>
<reference evidence="2 3" key="1">
    <citation type="journal article" date="2019" name="Front. Genet.">
        <title>Whole-Genome Sequencing of the Opportunistic Yeast Pathogen Candida inconspicua Uncovers Its Hybrid Origin.</title>
        <authorList>
            <person name="Mixao V."/>
            <person name="Hansen A.P."/>
            <person name="Saus E."/>
            <person name="Boekhout T."/>
            <person name="Lass-Florl C."/>
            <person name="Gabaldon T."/>
        </authorList>
    </citation>
    <scope>NUCLEOTIDE SEQUENCE [LARGE SCALE GENOMIC DNA]</scope>
    <source>
        <strain evidence="2 3">CBS 180</strain>
    </source>
</reference>